<accession>A0A3N4ECY4</accession>
<keyword evidence="10" id="KW-0808">Transferase</keyword>
<reference evidence="10" key="3">
    <citation type="submission" date="2018-11" db="EMBL/GenBank/DDBJ databases">
        <authorList>
            <person name="Hwang Y.J."/>
            <person name="Hwang C.Y."/>
        </authorList>
    </citation>
    <scope>NUCLEOTIDE SEQUENCE</scope>
    <source>
        <strain evidence="10">R106</strain>
    </source>
</reference>
<evidence type="ECO:0000256" key="6">
    <source>
        <dbReference type="ARBA" id="ARBA00023136"/>
    </source>
</evidence>
<feature type="transmembrane region" description="Helical" evidence="7">
    <location>
        <begin position="245"/>
        <end position="269"/>
    </location>
</feature>
<evidence type="ECO:0000256" key="7">
    <source>
        <dbReference type="SAM" id="Phobius"/>
    </source>
</evidence>
<comment type="similarity">
    <text evidence="2">Belongs to the acyltransferase 3 family.</text>
</comment>
<sequence>MIDNRKMQIDTLRGIACILLVSYHVIGSTPMQGMKISTGLLREINDLFVYIRMPLFAFISGVLYGFRPIRSDYFVFIKKKTSRLLYPLLTVGTLFALLQYYIPGTNGGDIDLKFIHIIPVGHYWFLEAIFLVFCFVVLLEYYKAFDNFFISCFLILICISIYLYGVEVNYFSLSGFVYLLPFFLYGMMTTRYQSFSHKLYLLLLVVSFVFIFKIFIDFDGRAETIIVGFMSCIFLFLLKLRVRILAYIGLYSFSIYLFHVFFTASSRIILNKIGFFDMEIIFLIGLVLGVLGPIVTDKIFSSNTHVKYFVLGK</sequence>
<keyword evidence="6 7" id="KW-0472">Membrane</keyword>
<organism evidence="10 12">
    <name type="scientific">Shewanella psychromarinicola</name>
    <dbReference type="NCBI Taxonomy" id="2487742"/>
    <lineage>
        <taxon>Bacteria</taxon>
        <taxon>Pseudomonadati</taxon>
        <taxon>Pseudomonadota</taxon>
        <taxon>Gammaproteobacteria</taxon>
        <taxon>Alteromonadales</taxon>
        <taxon>Shewanellaceae</taxon>
        <taxon>Shewanella</taxon>
    </lineage>
</organism>
<feature type="transmembrane region" description="Helical" evidence="7">
    <location>
        <begin position="122"/>
        <end position="141"/>
    </location>
</feature>
<dbReference type="Proteomes" id="UP000278855">
    <property type="component" value="Unassembled WGS sequence"/>
</dbReference>
<dbReference type="GO" id="GO:0009246">
    <property type="term" value="P:enterobacterial common antigen biosynthetic process"/>
    <property type="evidence" value="ECO:0007669"/>
    <property type="project" value="TreeGrafter"/>
</dbReference>
<dbReference type="OrthoDB" id="8678265at2"/>
<proteinExistence type="inferred from homology"/>
<dbReference type="PANTHER" id="PTHR40074:SF2">
    <property type="entry name" value="O-ACETYLTRANSFERASE WECH"/>
    <property type="match status" value="1"/>
</dbReference>
<feature type="domain" description="Acyltransferase 3" evidence="8">
    <location>
        <begin position="9"/>
        <end position="295"/>
    </location>
</feature>
<evidence type="ECO:0000313" key="10">
    <source>
        <dbReference type="EMBL" id="RPA34686.1"/>
    </source>
</evidence>
<feature type="transmembrane region" description="Helical" evidence="7">
    <location>
        <begin position="222"/>
        <end position="238"/>
    </location>
</feature>
<dbReference type="AlphaFoldDB" id="A0A3N4ECY4"/>
<keyword evidence="5 7" id="KW-1133">Transmembrane helix</keyword>
<gene>
    <name evidence="10" type="ORF">EGC77_03160</name>
    <name evidence="9" type="ORF">EGC80_19495</name>
</gene>
<feature type="transmembrane region" description="Helical" evidence="7">
    <location>
        <begin position="170"/>
        <end position="187"/>
    </location>
</feature>
<evidence type="ECO:0000256" key="1">
    <source>
        <dbReference type="ARBA" id="ARBA00004651"/>
    </source>
</evidence>
<dbReference type="KEGG" id="spsr:EGC80_19495"/>
<name>A0A3N4ECY4_9GAMM</name>
<feature type="transmembrane region" description="Helical" evidence="7">
    <location>
        <begin position="12"/>
        <end position="27"/>
    </location>
</feature>
<reference evidence="9 11" key="1">
    <citation type="submission" date="2018-11" db="EMBL/GenBank/DDBJ databases">
        <title>Shewanella sp. M2.</title>
        <authorList>
            <person name="Hwang Y.J."/>
            <person name="Hwang C.Y."/>
        </authorList>
    </citation>
    <scope>NUCLEOTIDE SEQUENCE [LARGE SCALE GENOMIC DNA]</scope>
    <source>
        <strain evidence="9 11">M2</strain>
    </source>
</reference>
<dbReference type="GO" id="GO:0016413">
    <property type="term" value="F:O-acetyltransferase activity"/>
    <property type="evidence" value="ECO:0007669"/>
    <property type="project" value="TreeGrafter"/>
</dbReference>
<dbReference type="Pfam" id="PF01757">
    <property type="entry name" value="Acyl_transf_3"/>
    <property type="match status" value="1"/>
</dbReference>
<dbReference type="GO" id="GO:0005886">
    <property type="term" value="C:plasma membrane"/>
    <property type="evidence" value="ECO:0007669"/>
    <property type="project" value="UniProtKB-SubCell"/>
</dbReference>
<dbReference type="RefSeq" id="WP_124011826.1">
    <property type="nucleotide sequence ID" value="NZ_CP034073.1"/>
</dbReference>
<evidence type="ECO:0000259" key="8">
    <source>
        <dbReference type="Pfam" id="PF01757"/>
    </source>
</evidence>
<keyword evidence="4 7" id="KW-0812">Transmembrane</keyword>
<evidence type="ECO:0000256" key="5">
    <source>
        <dbReference type="ARBA" id="ARBA00022989"/>
    </source>
</evidence>
<keyword evidence="11" id="KW-1185">Reference proteome</keyword>
<evidence type="ECO:0000256" key="2">
    <source>
        <dbReference type="ARBA" id="ARBA00007400"/>
    </source>
</evidence>
<feature type="transmembrane region" description="Helical" evidence="7">
    <location>
        <begin position="84"/>
        <end position="102"/>
    </location>
</feature>
<dbReference type="EMBL" id="RKKB01000001">
    <property type="protein sequence ID" value="RPA34686.1"/>
    <property type="molecule type" value="Genomic_DNA"/>
</dbReference>
<reference evidence="12" key="2">
    <citation type="submission" date="2018-11" db="EMBL/GenBank/DDBJ databases">
        <title>Shewanella sp. R106.</title>
        <authorList>
            <person name="Hwang Y.J."/>
            <person name="Hwang C.Y."/>
        </authorList>
    </citation>
    <scope>NUCLEOTIDE SEQUENCE [LARGE SCALE GENOMIC DNA]</scope>
    <source>
        <strain evidence="12">R106</strain>
    </source>
</reference>
<protein>
    <submittedName>
        <fullName evidence="10">Acyltransferase</fullName>
    </submittedName>
</protein>
<feature type="transmembrane region" description="Helical" evidence="7">
    <location>
        <begin position="275"/>
        <end position="295"/>
    </location>
</feature>
<keyword evidence="3" id="KW-1003">Cell membrane</keyword>
<dbReference type="InterPro" id="IPR002656">
    <property type="entry name" value="Acyl_transf_3_dom"/>
</dbReference>
<feature type="transmembrane region" description="Helical" evidence="7">
    <location>
        <begin position="199"/>
        <end position="216"/>
    </location>
</feature>
<dbReference type="Proteomes" id="UP000273778">
    <property type="component" value="Chromosome"/>
</dbReference>
<dbReference type="EMBL" id="CP034073">
    <property type="protein sequence ID" value="AZG36831.1"/>
    <property type="molecule type" value="Genomic_DNA"/>
</dbReference>
<evidence type="ECO:0000256" key="4">
    <source>
        <dbReference type="ARBA" id="ARBA00022692"/>
    </source>
</evidence>
<comment type="subcellular location">
    <subcellularLocation>
        <location evidence="1">Cell membrane</location>
        <topology evidence="1">Multi-pass membrane protein</topology>
    </subcellularLocation>
</comment>
<evidence type="ECO:0000313" key="9">
    <source>
        <dbReference type="EMBL" id="AZG36831.1"/>
    </source>
</evidence>
<evidence type="ECO:0000256" key="3">
    <source>
        <dbReference type="ARBA" id="ARBA00022475"/>
    </source>
</evidence>
<feature type="transmembrane region" description="Helical" evidence="7">
    <location>
        <begin position="47"/>
        <end position="64"/>
    </location>
</feature>
<keyword evidence="10" id="KW-0012">Acyltransferase</keyword>
<dbReference type="PANTHER" id="PTHR40074">
    <property type="entry name" value="O-ACETYLTRANSFERASE WECH"/>
    <property type="match status" value="1"/>
</dbReference>
<feature type="transmembrane region" description="Helical" evidence="7">
    <location>
        <begin position="148"/>
        <end position="164"/>
    </location>
</feature>
<evidence type="ECO:0000313" key="12">
    <source>
        <dbReference type="Proteomes" id="UP000278855"/>
    </source>
</evidence>
<evidence type="ECO:0000313" key="11">
    <source>
        <dbReference type="Proteomes" id="UP000273778"/>
    </source>
</evidence>